<dbReference type="EnsemblMetazoa" id="XM_006564436">
    <property type="protein sequence ID" value="XP_006564499"/>
    <property type="gene ID" value="LOC551560"/>
</dbReference>
<dbReference type="Pfam" id="PF00067">
    <property type="entry name" value="p450"/>
    <property type="match status" value="1"/>
</dbReference>
<proteinExistence type="inferred from homology"/>
<dbReference type="GO" id="GO:0005789">
    <property type="term" value="C:endoplasmic reticulum membrane"/>
    <property type="evidence" value="ECO:0007669"/>
    <property type="project" value="UniProtKB-SubCell"/>
</dbReference>
<dbReference type="InterPro" id="IPR001128">
    <property type="entry name" value="Cyt_P450"/>
</dbReference>
<keyword evidence="5 13" id="KW-0349">Heme</keyword>
<comment type="cofactor">
    <cofactor evidence="1 13">
        <name>heme</name>
        <dbReference type="ChEBI" id="CHEBI:30413"/>
    </cofactor>
</comment>
<dbReference type="Proteomes" id="UP000005203">
    <property type="component" value="Linkage group LG11"/>
</dbReference>
<reference evidence="18" key="2">
    <citation type="submission" date="2025-04" db="UniProtKB">
        <authorList>
            <consortium name="RefSeq"/>
        </authorList>
    </citation>
    <scope>IDENTIFICATION</scope>
    <source>
        <strain evidence="18">DH4</strain>
        <tissue evidence="18">Whole body</tissue>
    </source>
</reference>
<dbReference type="RefSeq" id="XP_006564499.3">
    <property type="nucleotide sequence ID" value="XM_006564436.3"/>
</dbReference>
<evidence type="ECO:0000256" key="10">
    <source>
        <dbReference type="ARBA" id="ARBA00023004"/>
    </source>
</evidence>
<keyword evidence="15" id="KW-1133">Transmembrane helix</keyword>
<dbReference type="PANTHER" id="PTHR24292">
    <property type="entry name" value="CYTOCHROME P450"/>
    <property type="match status" value="1"/>
</dbReference>
<evidence type="ECO:0000256" key="2">
    <source>
        <dbReference type="ARBA" id="ARBA00004174"/>
    </source>
</evidence>
<keyword evidence="9 14" id="KW-0560">Oxidoreductase</keyword>
<evidence type="ECO:0000256" key="3">
    <source>
        <dbReference type="ARBA" id="ARBA00004406"/>
    </source>
</evidence>
<evidence type="ECO:0000313" key="18">
    <source>
        <dbReference type="RefSeq" id="XP_006564499.3"/>
    </source>
</evidence>
<keyword evidence="12 15" id="KW-0472">Membrane</keyword>
<evidence type="ECO:0000313" key="17">
    <source>
        <dbReference type="Proteomes" id="UP000005203"/>
    </source>
</evidence>
<keyword evidence="7" id="KW-0256">Endoplasmic reticulum</keyword>
<protein>
    <submittedName>
        <fullName evidence="18">Cytochrome P450 6k1</fullName>
    </submittedName>
</protein>
<name>A0A7M7GZ47_APIME</name>
<evidence type="ECO:0000313" key="16">
    <source>
        <dbReference type="EnsemblMetazoa" id="XP_006564499"/>
    </source>
</evidence>
<evidence type="ECO:0000256" key="15">
    <source>
        <dbReference type="SAM" id="Phobius"/>
    </source>
</evidence>
<evidence type="ECO:0000256" key="11">
    <source>
        <dbReference type="ARBA" id="ARBA00023033"/>
    </source>
</evidence>
<sequence length="502" mass="58191">MAMQNSLFMPIIFSIAFFVIILILYLKYTRTYWLRRGVPTVPGHWLFGNIKKILDLKKPPAYVISDIYQKCSENDDILGIYIFFKPFLLIKDPAIIKQILIKDFNYFPDRNFTIQSFYDEIGNKSLFTLKNPQWKYLRTKLSPIFSSAKVKKLFHLMVEAANSMNKYLDDEFSNDTKTKTIMIKDVTLKYTTNVISSVAFGIQVNSFNPKTIQFYEEAQKGLKTTFSRSMQLCISFFFPKLSPYLNTRMLGSSTNFFRKVFWNSMDNREITKTKREDLIDSLMELKNAKQDKDFKFEGDALLSQSAIFFIAGRETSISIICLTLYELAKHPEIQKRTREEINEKLKEHGMTYEGVQSMKYLHQVVSEILRIYPPTPIIDRVAVADYKIPGTDIVIEKGTSVFIVLTALHNDPKYHPDPLRFNPDRFSDENKENIKPFTYIPFGEGPRICIGARIGQLQSIIGLITIIKNYEISLNSKCKGDLDVRNIFITPINDFSLNLTKI</sequence>
<organism evidence="16">
    <name type="scientific">Apis mellifera</name>
    <name type="common">Honeybee</name>
    <dbReference type="NCBI Taxonomy" id="7460"/>
    <lineage>
        <taxon>Eukaryota</taxon>
        <taxon>Metazoa</taxon>
        <taxon>Ecdysozoa</taxon>
        <taxon>Arthropoda</taxon>
        <taxon>Hexapoda</taxon>
        <taxon>Insecta</taxon>
        <taxon>Pterygota</taxon>
        <taxon>Neoptera</taxon>
        <taxon>Endopterygota</taxon>
        <taxon>Hymenoptera</taxon>
        <taxon>Apocrita</taxon>
        <taxon>Aculeata</taxon>
        <taxon>Apoidea</taxon>
        <taxon>Anthophila</taxon>
        <taxon>Apidae</taxon>
        <taxon>Apis</taxon>
    </lineage>
</organism>
<dbReference type="PROSITE" id="PS00086">
    <property type="entry name" value="CYTOCHROME_P450"/>
    <property type="match status" value="1"/>
</dbReference>
<dbReference type="GeneID" id="551560"/>
<gene>
    <name evidence="18" type="primary">LOC551560</name>
</gene>
<dbReference type="OrthoDB" id="2789670at2759"/>
<dbReference type="AlphaFoldDB" id="A0A7M7GZ47"/>
<accession>A0A7M7GZ47</accession>
<dbReference type="InterPro" id="IPR036396">
    <property type="entry name" value="Cyt_P450_sf"/>
</dbReference>
<dbReference type="InterPro" id="IPR002401">
    <property type="entry name" value="Cyt_P450_E_grp-I"/>
</dbReference>
<comment type="similarity">
    <text evidence="4 14">Belongs to the cytochrome P450 family.</text>
</comment>
<dbReference type="PRINTS" id="PR00463">
    <property type="entry name" value="EP450I"/>
</dbReference>
<evidence type="ECO:0000256" key="14">
    <source>
        <dbReference type="RuleBase" id="RU000461"/>
    </source>
</evidence>
<dbReference type="PRINTS" id="PR00385">
    <property type="entry name" value="P450"/>
</dbReference>
<dbReference type="InterPro" id="IPR050476">
    <property type="entry name" value="Insect_CytP450_Detox"/>
</dbReference>
<evidence type="ECO:0000256" key="4">
    <source>
        <dbReference type="ARBA" id="ARBA00010617"/>
    </source>
</evidence>
<keyword evidence="15" id="KW-0812">Transmembrane</keyword>
<feature type="binding site" description="axial binding residue" evidence="13">
    <location>
        <position position="449"/>
    </location>
    <ligand>
        <name>heme</name>
        <dbReference type="ChEBI" id="CHEBI:30413"/>
    </ligand>
    <ligandPart>
        <name>Fe</name>
        <dbReference type="ChEBI" id="CHEBI:18248"/>
    </ligandPart>
</feature>
<dbReference type="GO" id="GO:0004497">
    <property type="term" value="F:monooxygenase activity"/>
    <property type="evidence" value="ECO:0007669"/>
    <property type="project" value="UniProtKB-KW"/>
</dbReference>
<evidence type="ECO:0000256" key="1">
    <source>
        <dbReference type="ARBA" id="ARBA00001971"/>
    </source>
</evidence>
<dbReference type="FunFam" id="1.10.630.10:FF:000042">
    <property type="entry name" value="Cytochrome P450"/>
    <property type="match status" value="1"/>
</dbReference>
<keyword evidence="11 14" id="KW-0503">Monooxygenase</keyword>
<feature type="transmembrane region" description="Helical" evidence="15">
    <location>
        <begin position="6"/>
        <end position="26"/>
    </location>
</feature>
<evidence type="ECO:0000256" key="9">
    <source>
        <dbReference type="ARBA" id="ARBA00023002"/>
    </source>
</evidence>
<dbReference type="InterPro" id="IPR017972">
    <property type="entry name" value="Cyt_P450_CS"/>
</dbReference>
<evidence type="ECO:0000256" key="13">
    <source>
        <dbReference type="PIRSR" id="PIRSR602401-1"/>
    </source>
</evidence>
<dbReference type="GO" id="GO:0020037">
    <property type="term" value="F:heme binding"/>
    <property type="evidence" value="ECO:0007669"/>
    <property type="project" value="InterPro"/>
</dbReference>
<dbReference type="SUPFAM" id="SSF48264">
    <property type="entry name" value="Cytochrome P450"/>
    <property type="match status" value="1"/>
</dbReference>
<dbReference type="GO" id="GO:0016705">
    <property type="term" value="F:oxidoreductase activity, acting on paired donors, with incorporation or reduction of molecular oxygen"/>
    <property type="evidence" value="ECO:0007669"/>
    <property type="project" value="InterPro"/>
</dbReference>
<dbReference type="PANTHER" id="PTHR24292:SF45">
    <property type="entry name" value="CYTOCHROME P450 6G1-RELATED"/>
    <property type="match status" value="1"/>
</dbReference>
<dbReference type="GO" id="GO:0005506">
    <property type="term" value="F:iron ion binding"/>
    <property type="evidence" value="ECO:0007669"/>
    <property type="project" value="InterPro"/>
</dbReference>
<comment type="subcellular location">
    <subcellularLocation>
        <location evidence="3">Endoplasmic reticulum membrane</location>
        <topology evidence="3">Peripheral membrane protein</topology>
    </subcellularLocation>
    <subcellularLocation>
        <location evidence="2">Microsome membrane</location>
        <topology evidence="2">Peripheral membrane protein</topology>
    </subcellularLocation>
</comment>
<evidence type="ECO:0000256" key="6">
    <source>
        <dbReference type="ARBA" id="ARBA00022723"/>
    </source>
</evidence>
<dbReference type="Gene3D" id="1.10.630.10">
    <property type="entry name" value="Cytochrome P450"/>
    <property type="match status" value="1"/>
</dbReference>
<evidence type="ECO:0000256" key="12">
    <source>
        <dbReference type="ARBA" id="ARBA00023136"/>
    </source>
</evidence>
<keyword evidence="6 13" id="KW-0479">Metal-binding</keyword>
<dbReference type="CDD" id="cd11056">
    <property type="entry name" value="CYP6-like"/>
    <property type="match status" value="1"/>
</dbReference>
<evidence type="ECO:0000256" key="5">
    <source>
        <dbReference type="ARBA" id="ARBA00022617"/>
    </source>
</evidence>
<keyword evidence="10 13" id="KW-0408">Iron</keyword>
<evidence type="ECO:0000256" key="7">
    <source>
        <dbReference type="ARBA" id="ARBA00022824"/>
    </source>
</evidence>
<keyword evidence="8" id="KW-0492">Microsome</keyword>
<keyword evidence="17" id="KW-1185">Reference proteome</keyword>
<reference evidence="16" key="1">
    <citation type="submission" date="2021-01" db="UniProtKB">
        <authorList>
            <consortium name="EnsemblMetazoa"/>
        </authorList>
    </citation>
    <scope>IDENTIFICATION</scope>
    <source>
        <strain evidence="16">DH4</strain>
    </source>
</reference>
<accession>A0A8B6YZV6</accession>
<evidence type="ECO:0000256" key="8">
    <source>
        <dbReference type="ARBA" id="ARBA00022848"/>
    </source>
</evidence>
<dbReference type="KEGG" id="ame:551560"/>